<evidence type="ECO:0000313" key="2">
    <source>
        <dbReference type="EMBL" id="PJF19665.1"/>
    </source>
</evidence>
<feature type="compositionally biased region" description="Basic and acidic residues" evidence="1">
    <location>
        <begin position="1"/>
        <end position="18"/>
    </location>
</feature>
<dbReference type="EMBL" id="MTSL01000048">
    <property type="protein sequence ID" value="PJF19665.1"/>
    <property type="molecule type" value="Genomic_DNA"/>
</dbReference>
<accession>A0A2H9TPI8</accession>
<name>A0A2H9TPI8_9FUNG</name>
<evidence type="ECO:0000256" key="1">
    <source>
        <dbReference type="SAM" id="MobiDB-lite"/>
    </source>
</evidence>
<feature type="compositionally biased region" description="Basic and acidic residues" evidence="1">
    <location>
        <begin position="70"/>
        <end position="82"/>
    </location>
</feature>
<gene>
    <name evidence="2" type="ORF">PSACC_00536</name>
</gene>
<proteinExistence type="predicted"/>
<feature type="region of interest" description="Disordered" evidence="1">
    <location>
        <begin position="1"/>
        <end position="36"/>
    </location>
</feature>
<protein>
    <submittedName>
        <fullName evidence="2">Uncharacterized protein</fullName>
    </submittedName>
</protein>
<feature type="compositionally biased region" description="Acidic residues" evidence="1">
    <location>
        <begin position="83"/>
        <end position="98"/>
    </location>
</feature>
<evidence type="ECO:0000313" key="3">
    <source>
        <dbReference type="Proteomes" id="UP000240830"/>
    </source>
</evidence>
<feature type="compositionally biased region" description="Polar residues" evidence="1">
    <location>
        <begin position="134"/>
        <end position="150"/>
    </location>
</feature>
<dbReference type="Proteomes" id="UP000240830">
    <property type="component" value="Unassembled WGS sequence"/>
</dbReference>
<feature type="region of interest" description="Disordered" evidence="1">
    <location>
        <begin position="65"/>
        <end position="108"/>
    </location>
</feature>
<organism evidence="2 3">
    <name type="scientific">Paramicrosporidium saccamoebae</name>
    <dbReference type="NCBI Taxonomy" id="1246581"/>
    <lineage>
        <taxon>Eukaryota</taxon>
        <taxon>Fungi</taxon>
        <taxon>Fungi incertae sedis</taxon>
        <taxon>Cryptomycota</taxon>
        <taxon>Cryptomycota incertae sedis</taxon>
        <taxon>Paramicrosporidium</taxon>
    </lineage>
</organism>
<feature type="compositionally biased region" description="Low complexity" evidence="1">
    <location>
        <begin position="19"/>
        <end position="33"/>
    </location>
</feature>
<sequence length="175" mass="19338">MKDFEQRTGVRLENEKSSESSSSFYQPSKKPQPVTLLGMKGPVAVSKRKNVVGAAPIQIAHVGAWSSVDRSTEEIQFKRPLDNEESSETESSEDEEPPCEVSTLPVPGKDCSISESCHTYISESRHTIPESRHTPPSGTSHTPSGDTDQPTHLIEAIKPVQIELRKFTKPTNLRK</sequence>
<dbReference type="AlphaFoldDB" id="A0A2H9TPI8"/>
<keyword evidence="3" id="KW-1185">Reference proteome</keyword>
<feature type="region of interest" description="Disordered" evidence="1">
    <location>
        <begin position="122"/>
        <end position="161"/>
    </location>
</feature>
<feature type="compositionally biased region" description="Basic and acidic residues" evidence="1">
    <location>
        <begin position="123"/>
        <end position="133"/>
    </location>
</feature>
<reference evidence="2 3" key="1">
    <citation type="submission" date="2016-10" db="EMBL/GenBank/DDBJ databases">
        <title>The genome of Paramicrosporidium saccamoebae is the missing link in understanding Cryptomycota and Microsporidia evolution.</title>
        <authorList>
            <person name="Quandt C.A."/>
            <person name="Beaudet D."/>
            <person name="Corsaro D."/>
            <person name="Michel R."/>
            <person name="Corradi N."/>
            <person name="James T."/>
        </authorList>
    </citation>
    <scope>NUCLEOTIDE SEQUENCE [LARGE SCALE GENOMIC DNA]</scope>
    <source>
        <strain evidence="2 3">KSL3</strain>
    </source>
</reference>
<comment type="caution">
    <text evidence="2">The sequence shown here is derived from an EMBL/GenBank/DDBJ whole genome shotgun (WGS) entry which is preliminary data.</text>
</comment>